<proteinExistence type="predicted"/>
<dbReference type="EMBL" id="DMZY01000017">
    <property type="protein sequence ID" value="HAV91657.1"/>
    <property type="molecule type" value="Genomic_DNA"/>
</dbReference>
<organism evidence="1 2">
    <name type="scientific">candidate division WOR-3 bacterium</name>
    <dbReference type="NCBI Taxonomy" id="2052148"/>
    <lineage>
        <taxon>Bacteria</taxon>
        <taxon>Bacteria division WOR-3</taxon>
    </lineage>
</organism>
<dbReference type="AlphaFoldDB" id="A0A350H7Z1"/>
<comment type="caution">
    <text evidence="1">The sequence shown here is derived from an EMBL/GenBank/DDBJ whole genome shotgun (WGS) entry which is preliminary data.</text>
</comment>
<accession>A0A350H7Z1</accession>
<sequence length="90" mass="10288">MNKKELLKEMEDALSEMGIQVKYETITGDGGYCKYKDKECIILNRVLPMSARVSALKSILKDLLSKREDVFIKPVVRDSIYGDENDQNSQ</sequence>
<name>A0A350H7Z1_UNCW3</name>
<gene>
    <name evidence="1" type="ORF">DCW38_00505</name>
</gene>
<evidence type="ECO:0000313" key="2">
    <source>
        <dbReference type="Proteomes" id="UP000264062"/>
    </source>
</evidence>
<protein>
    <submittedName>
        <fullName evidence="1">Uncharacterized protein</fullName>
    </submittedName>
</protein>
<reference evidence="1 2" key="1">
    <citation type="journal article" date="2018" name="Nat. Biotechnol.">
        <title>A standardized bacterial taxonomy based on genome phylogeny substantially revises the tree of life.</title>
        <authorList>
            <person name="Parks D.H."/>
            <person name="Chuvochina M."/>
            <person name="Waite D.W."/>
            <person name="Rinke C."/>
            <person name="Skarshewski A."/>
            <person name="Chaumeil P.A."/>
            <person name="Hugenholtz P."/>
        </authorList>
    </citation>
    <scope>NUCLEOTIDE SEQUENCE [LARGE SCALE GENOMIC DNA]</scope>
    <source>
        <strain evidence="1">UBA9956</strain>
    </source>
</reference>
<evidence type="ECO:0000313" key="1">
    <source>
        <dbReference type="EMBL" id="HAV91657.1"/>
    </source>
</evidence>
<dbReference type="Proteomes" id="UP000264062">
    <property type="component" value="Unassembled WGS sequence"/>
</dbReference>